<evidence type="ECO:0000313" key="4">
    <source>
        <dbReference type="Proteomes" id="UP000694621"/>
    </source>
</evidence>
<dbReference type="PANTHER" id="PTHR24112:SF39">
    <property type="entry name" value="F-ACTIN-UNCAPPING PROTEIN LRRC16A"/>
    <property type="match status" value="1"/>
</dbReference>
<dbReference type="Ensembl" id="ENSAMXT00005049906.1">
    <property type="protein sequence ID" value="ENSAMXP00005045931.1"/>
    <property type="gene ID" value="ENSAMXG00005021148.1"/>
</dbReference>
<dbReference type="Pfam" id="PF16000">
    <property type="entry name" value="CARMIL_C"/>
    <property type="match status" value="2"/>
</dbReference>
<protein>
    <recommendedName>
        <fullName evidence="2">CARMIL C-terminal domain-containing protein</fullName>
    </recommendedName>
</protein>
<sequence>IKNLGQVLSSLVLMIQEEESPLSSLSLADSKLKADLSIVLNAVGGNSSLTRLDISGNSMGDMGAKMLAKALQINTKLRTVIWDRNNVSAQGLQDVAAALEKNYTIRFMPMPIMDAALALKSSPEKTEDALMKMEQYLLRNHETRKYLQEQAYRLQQGIVTSTTQQMIDRLCVKVQDHLNSLRFSEREIVQEDMKAAEKLVQDARNSKRLLANMYHLRSLGRGGGVSEGGESPWAGPIQEELQSMVGEISTVIDQQLQSLLVSMVDTAESVCPHVMRKANLRPALMRASEGKMSVPQSFITDTLLKQSAVDIINKISEVKLSLASFLSDRIIDEILASLSRSQQRLVSIYMLQNLTPTSKRKSILFRMVRPVSVAFELEFDLDKALEHVPIHLEDLPLPLPPTPVEAELVRQRSVGLSDLPETESPKLQHITKQRPRRKKTALRRAAPVEEVELESLVGKVDEGVDEFFSKKVTKIGAKRSSVRDSVVEGERKRESRMSGFFNLINVTPTTTTPIKAGPCDHGEIAAAPEPKAQAEEGKKKEGAPAGRIRRVQVMGNDFLAQLRAKQEKLKEKVSSVFNMNTYYLYGYICSICLVEKMLVSFTSMVPQVCNKISS</sequence>
<dbReference type="GO" id="GO:0005886">
    <property type="term" value="C:plasma membrane"/>
    <property type="evidence" value="ECO:0007669"/>
    <property type="project" value="TreeGrafter"/>
</dbReference>
<feature type="region of interest" description="Disordered" evidence="1">
    <location>
        <begin position="420"/>
        <end position="443"/>
    </location>
</feature>
<proteinExistence type="predicted"/>
<dbReference type="SUPFAM" id="SSF52047">
    <property type="entry name" value="RNI-like"/>
    <property type="match status" value="1"/>
</dbReference>
<evidence type="ECO:0000313" key="3">
    <source>
        <dbReference type="Ensembl" id="ENSAMXP00005045931.1"/>
    </source>
</evidence>
<dbReference type="InterPro" id="IPR032675">
    <property type="entry name" value="LRR_dom_sf"/>
</dbReference>
<reference evidence="3" key="1">
    <citation type="submission" date="2025-08" db="UniProtKB">
        <authorList>
            <consortium name="Ensembl"/>
        </authorList>
    </citation>
    <scope>IDENTIFICATION</scope>
</reference>
<evidence type="ECO:0000256" key="1">
    <source>
        <dbReference type="SAM" id="MobiDB-lite"/>
    </source>
</evidence>
<feature type="compositionally biased region" description="Basic residues" evidence="1">
    <location>
        <begin position="429"/>
        <end position="442"/>
    </location>
</feature>
<dbReference type="AlphaFoldDB" id="A0A8B9L2I3"/>
<evidence type="ECO:0000259" key="2">
    <source>
        <dbReference type="Pfam" id="PF16000"/>
    </source>
</evidence>
<accession>A0A8B9L2I3</accession>
<dbReference type="Gene3D" id="3.80.10.10">
    <property type="entry name" value="Ribonuclease Inhibitor"/>
    <property type="match status" value="1"/>
</dbReference>
<feature type="domain" description="CARMIL C-terminal" evidence="2">
    <location>
        <begin position="267"/>
        <end position="349"/>
    </location>
</feature>
<dbReference type="SMART" id="SM00368">
    <property type="entry name" value="LRR_RI"/>
    <property type="match status" value="1"/>
</dbReference>
<dbReference type="GO" id="GO:0030027">
    <property type="term" value="C:lamellipodium"/>
    <property type="evidence" value="ECO:0007669"/>
    <property type="project" value="TreeGrafter"/>
</dbReference>
<dbReference type="GO" id="GO:0016477">
    <property type="term" value="P:cell migration"/>
    <property type="evidence" value="ECO:0007669"/>
    <property type="project" value="TreeGrafter"/>
</dbReference>
<dbReference type="PANTHER" id="PTHR24112">
    <property type="entry name" value="LEUCINE-RICH REPEAT, ISOFORM F-RELATED"/>
    <property type="match status" value="1"/>
</dbReference>
<name>A0A8B9L2I3_ASTMX</name>
<dbReference type="InterPro" id="IPR051279">
    <property type="entry name" value="PP1-Reg/Actin-Interact_Protein"/>
</dbReference>
<dbReference type="Proteomes" id="UP000694621">
    <property type="component" value="Unplaced"/>
</dbReference>
<dbReference type="GO" id="GO:0034315">
    <property type="term" value="P:regulation of Arp2/3 complex-mediated actin nucleation"/>
    <property type="evidence" value="ECO:0007669"/>
    <property type="project" value="TreeGrafter"/>
</dbReference>
<feature type="domain" description="CARMIL C-terminal" evidence="2">
    <location>
        <begin position="355"/>
        <end position="505"/>
    </location>
</feature>
<dbReference type="InterPro" id="IPR031943">
    <property type="entry name" value="CARMIL_C"/>
</dbReference>
<organism evidence="3 4">
    <name type="scientific">Astyanax mexicanus</name>
    <name type="common">Blind cave fish</name>
    <name type="synonym">Astyanax fasciatus mexicanus</name>
    <dbReference type="NCBI Taxonomy" id="7994"/>
    <lineage>
        <taxon>Eukaryota</taxon>
        <taxon>Metazoa</taxon>
        <taxon>Chordata</taxon>
        <taxon>Craniata</taxon>
        <taxon>Vertebrata</taxon>
        <taxon>Euteleostomi</taxon>
        <taxon>Actinopterygii</taxon>
        <taxon>Neopterygii</taxon>
        <taxon>Teleostei</taxon>
        <taxon>Ostariophysi</taxon>
        <taxon>Characiformes</taxon>
        <taxon>Characoidei</taxon>
        <taxon>Acestrorhamphidae</taxon>
        <taxon>Acestrorhamphinae</taxon>
        <taxon>Astyanax</taxon>
    </lineage>
</organism>